<feature type="binding site" evidence="13">
    <location>
        <position position="101"/>
    </location>
    <ligand>
        <name>D-threo-isocitrate</name>
        <dbReference type="ChEBI" id="CHEBI:15562"/>
    </ligand>
</feature>
<keyword evidence="11 15" id="KW-0464">Manganese</keyword>
<evidence type="ECO:0000256" key="8">
    <source>
        <dbReference type="ARBA" id="ARBA00022842"/>
    </source>
</evidence>
<accession>A0A9D1PS90</accession>
<feature type="binding site" evidence="15">
    <location>
        <position position="292"/>
    </location>
    <ligand>
        <name>Mg(2+)</name>
        <dbReference type="ChEBI" id="CHEBI:18420"/>
    </ligand>
</feature>
<evidence type="ECO:0000259" key="18">
    <source>
        <dbReference type="SMART" id="SM01329"/>
    </source>
</evidence>
<evidence type="ECO:0000256" key="11">
    <source>
        <dbReference type="ARBA" id="ARBA00023211"/>
    </source>
</evidence>
<organism evidence="19 20">
    <name type="scientific">Candidatus Ornithospirochaeta avicola</name>
    <dbReference type="NCBI Taxonomy" id="2840896"/>
    <lineage>
        <taxon>Bacteria</taxon>
        <taxon>Pseudomonadati</taxon>
        <taxon>Spirochaetota</taxon>
        <taxon>Spirochaetia</taxon>
        <taxon>Spirochaetales</taxon>
        <taxon>Spirochaetaceae</taxon>
        <taxon>Spirochaetaceae incertae sedis</taxon>
        <taxon>Candidatus Ornithospirochaeta</taxon>
    </lineage>
</organism>
<keyword evidence="7" id="KW-0479">Metal-binding</keyword>
<evidence type="ECO:0000256" key="9">
    <source>
        <dbReference type="ARBA" id="ARBA00022857"/>
    </source>
</evidence>
<dbReference type="InterPro" id="IPR019818">
    <property type="entry name" value="IsoCit/isopropylmalate_DH_CS"/>
</dbReference>
<dbReference type="NCBIfam" id="NF005425">
    <property type="entry name" value="PRK07006.1"/>
    <property type="match status" value="1"/>
</dbReference>
<name>A0A9D1PS90_9SPIO</name>
<dbReference type="SMART" id="SM01329">
    <property type="entry name" value="Iso_dh"/>
    <property type="match status" value="1"/>
</dbReference>
<dbReference type="InterPro" id="IPR024084">
    <property type="entry name" value="IsoPropMal-DH-like_dom"/>
</dbReference>
<dbReference type="EC" id="1.1.1.42" evidence="4"/>
<evidence type="ECO:0000256" key="6">
    <source>
        <dbReference type="ARBA" id="ARBA00022532"/>
    </source>
</evidence>
<evidence type="ECO:0000256" key="12">
    <source>
        <dbReference type="ARBA" id="ARBA00023554"/>
    </source>
</evidence>
<sequence>MSKIKMIDGMLSVPDCPEILFITGDGVGSEITPVMISVVDAAVKKAYGGKKSIAWKEVLAGSKAYEEKGSFLPDETVSAIKENLVAIKGPLMTPVGKGMRSLNVRLRQEMDLYVCLRPVKYYSGVVSPMKKPEDVDMTVFRENTEDIYAGIEWESSSDDAKKVISFLSSQMNVNKIRFPSTSAIGIKPVSPEGSKRLIRSAIDYAIKNGRKSVTLVHKGNIMKYTEGGFRAWGYEVARKEYGAQEENGLTYIPLSGGERIVIKDVICDAFLQNIILKSRDYDVIATLNLNGDYVSDALAALVGGIGIAPGANINYKSGVAVFEATHGTAPDIAGKNVVNPLSIILSAKMMLDYIGFTKAAEVLDNAVKKTLISHAYTKDLYLSASAEYPDSKLFGTAEYGKFIISCM</sequence>
<dbReference type="Proteomes" id="UP000823936">
    <property type="component" value="Unassembled WGS sequence"/>
</dbReference>
<dbReference type="GO" id="GO:0006097">
    <property type="term" value="P:glyoxylate cycle"/>
    <property type="evidence" value="ECO:0007669"/>
    <property type="project" value="UniProtKB-KW"/>
</dbReference>
<keyword evidence="5" id="KW-0329">Glyoxylate bypass</keyword>
<comment type="subunit">
    <text evidence="3">Homodimer.</text>
</comment>
<dbReference type="PANTHER" id="PTHR43504">
    <property type="entry name" value="ISOCITRATE DEHYDROGENASE [NADP]"/>
    <property type="match status" value="1"/>
</dbReference>
<gene>
    <name evidence="19" type="primary">icd</name>
    <name evidence="19" type="ORF">IAB12_02400</name>
</gene>
<feature type="binding site" evidence="13">
    <location>
        <position position="141"/>
    </location>
    <ligand>
        <name>D-threo-isocitrate</name>
        <dbReference type="ChEBI" id="CHEBI:15562"/>
    </ligand>
</feature>
<feature type="site" description="Critical for catalysis" evidence="16">
    <location>
        <position position="148"/>
    </location>
</feature>
<feature type="binding site" evidence="13">
    <location>
        <position position="107"/>
    </location>
    <ligand>
        <name>D-threo-isocitrate</name>
        <dbReference type="ChEBI" id="CHEBI:15562"/>
    </ligand>
</feature>
<dbReference type="SUPFAM" id="SSF53659">
    <property type="entry name" value="Isocitrate/Isopropylmalate dehydrogenase-like"/>
    <property type="match status" value="1"/>
</dbReference>
<comment type="caution">
    <text evidence="19">The sequence shown here is derived from an EMBL/GenBank/DDBJ whole genome shotgun (WGS) entry which is preliminary data.</text>
</comment>
<feature type="binding site" evidence="13">
    <location>
        <position position="103"/>
    </location>
    <ligand>
        <name>D-threo-isocitrate</name>
        <dbReference type="ChEBI" id="CHEBI:15562"/>
    </ligand>
</feature>
<feature type="modified residue" description="N6-succinyllysine" evidence="17">
    <location>
        <position position="88"/>
    </location>
</feature>
<dbReference type="EMBL" id="DXHU01000009">
    <property type="protein sequence ID" value="HIV98614.1"/>
    <property type="molecule type" value="Genomic_DNA"/>
</dbReference>
<evidence type="ECO:0000256" key="2">
    <source>
        <dbReference type="ARBA" id="ARBA00007769"/>
    </source>
</evidence>
<evidence type="ECO:0000256" key="14">
    <source>
        <dbReference type="PIRSR" id="PIRSR604439-2"/>
    </source>
</evidence>
<dbReference type="GO" id="GO:0000287">
    <property type="term" value="F:magnesium ion binding"/>
    <property type="evidence" value="ECO:0007669"/>
    <property type="project" value="InterPro"/>
</dbReference>
<feature type="domain" description="Isopropylmalate dehydrogenase-like" evidence="18">
    <location>
        <begin position="18"/>
        <end position="403"/>
    </location>
</feature>
<evidence type="ECO:0000256" key="7">
    <source>
        <dbReference type="ARBA" id="ARBA00022723"/>
    </source>
</evidence>
<evidence type="ECO:0000313" key="20">
    <source>
        <dbReference type="Proteomes" id="UP000823936"/>
    </source>
</evidence>
<comment type="catalytic activity">
    <reaction evidence="12">
        <text>D-threo-isocitrate + NADP(+) = 2-oxoglutarate + CO2 + NADPH</text>
        <dbReference type="Rhea" id="RHEA:19629"/>
        <dbReference type="ChEBI" id="CHEBI:15562"/>
        <dbReference type="ChEBI" id="CHEBI:16526"/>
        <dbReference type="ChEBI" id="CHEBI:16810"/>
        <dbReference type="ChEBI" id="CHEBI:57783"/>
        <dbReference type="ChEBI" id="CHEBI:58349"/>
        <dbReference type="EC" id="1.1.1.42"/>
    </reaction>
</comment>
<evidence type="ECO:0000313" key="19">
    <source>
        <dbReference type="EMBL" id="HIV98614.1"/>
    </source>
</evidence>
<reference evidence="19" key="1">
    <citation type="journal article" date="2021" name="PeerJ">
        <title>Extensive microbial diversity within the chicken gut microbiome revealed by metagenomics and culture.</title>
        <authorList>
            <person name="Gilroy R."/>
            <person name="Ravi A."/>
            <person name="Getino M."/>
            <person name="Pursley I."/>
            <person name="Horton D.L."/>
            <person name="Alikhan N.F."/>
            <person name="Baker D."/>
            <person name="Gharbi K."/>
            <person name="Hall N."/>
            <person name="Watson M."/>
            <person name="Adriaenssens E.M."/>
            <person name="Foster-Nyarko E."/>
            <person name="Jarju S."/>
            <person name="Secka A."/>
            <person name="Antonio M."/>
            <person name="Oren A."/>
            <person name="Chaudhuri R.R."/>
            <person name="La Ragione R."/>
            <person name="Hildebrand F."/>
            <person name="Pallen M.J."/>
        </authorList>
    </citation>
    <scope>NUCLEOTIDE SEQUENCE</scope>
    <source>
        <strain evidence="19">Gambia11-129</strain>
    </source>
</reference>
<keyword evidence="6" id="KW-0816">Tricarboxylic acid cycle</keyword>
<dbReference type="Gene3D" id="3.40.718.10">
    <property type="entry name" value="Isopropylmalate Dehydrogenase"/>
    <property type="match status" value="1"/>
</dbReference>
<feature type="binding site" evidence="14">
    <location>
        <position position="339"/>
    </location>
    <ligand>
        <name>NADP(+)</name>
        <dbReference type="ChEBI" id="CHEBI:58349"/>
    </ligand>
</feature>
<keyword evidence="10" id="KW-0560">Oxidoreductase</keyword>
<feature type="site" description="Critical for catalysis" evidence="16">
    <location>
        <position position="218"/>
    </location>
</feature>
<dbReference type="AlphaFoldDB" id="A0A9D1PS90"/>
<dbReference type="GO" id="GO:0006099">
    <property type="term" value="P:tricarboxylic acid cycle"/>
    <property type="evidence" value="ECO:0007669"/>
    <property type="project" value="UniProtKB-KW"/>
</dbReference>
<evidence type="ECO:0000256" key="13">
    <source>
        <dbReference type="PIRSR" id="PIRSR604439-1"/>
    </source>
</evidence>
<comment type="cofactor">
    <cofactor evidence="1">
        <name>Mn(2+)</name>
        <dbReference type="ChEBI" id="CHEBI:29035"/>
    </cofactor>
</comment>
<reference evidence="19" key="2">
    <citation type="submission" date="2021-04" db="EMBL/GenBank/DDBJ databases">
        <authorList>
            <person name="Gilroy R."/>
        </authorList>
    </citation>
    <scope>NUCLEOTIDE SEQUENCE</scope>
    <source>
        <strain evidence="19">Gambia11-129</strain>
    </source>
</reference>
<evidence type="ECO:0000256" key="10">
    <source>
        <dbReference type="ARBA" id="ARBA00023002"/>
    </source>
</evidence>
<dbReference type="Pfam" id="PF00180">
    <property type="entry name" value="Iso_dh"/>
    <property type="match status" value="1"/>
</dbReference>
<feature type="modified residue" description="Phosphoserine" evidence="17">
    <location>
        <position position="101"/>
    </location>
</feature>
<evidence type="ECO:0000256" key="15">
    <source>
        <dbReference type="PIRSR" id="PIRSR604439-3"/>
    </source>
</evidence>
<keyword evidence="8 15" id="KW-0460">Magnesium</keyword>
<keyword evidence="9 14" id="KW-0521">NADP</keyword>
<evidence type="ECO:0000256" key="1">
    <source>
        <dbReference type="ARBA" id="ARBA00001936"/>
    </source>
</evidence>
<comment type="similarity">
    <text evidence="2">Belongs to the isocitrate and isopropylmalate dehydrogenases family.</text>
</comment>
<comment type="cofactor">
    <cofactor evidence="15">
        <name>Mg(2+)</name>
        <dbReference type="ChEBI" id="CHEBI:18420"/>
    </cofactor>
    <cofactor evidence="15">
        <name>Mn(2+)</name>
        <dbReference type="ChEBI" id="CHEBI:29035"/>
    </cofactor>
    <text evidence="15">Binds 1 Mg(2+) or Mn(2+) ion per subunit.</text>
</comment>
<dbReference type="GO" id="GO:0051287">
    <property type="term" value="F:NAD binding"/>
    <property type="evidence" value="ECO:0007669"/>
    <property type="project" value="InterPro"/>
</dbReference>
<evidence type="ECO:0000256" key="3">
    <source>
        <dbReference type="ARBA" id="ARBA00011738"/>
    </source>
</evidence>
<feature type="modified residue" description="N6-acetyllysine" evidence="17">
    <location>
        <position position="130"/>
    </location>
</feature>
<evidence type="ECO:0000256" key="5">
    <source>
        <dbReference type="ARBA" id="ARBA00022435"/>
    </source>
</evidence>
<dbReference type="PANTHER" id="PTHR43504:SF1">
    <property type="entry name" value="ISOCITRATE DEHYDROGENASE [NADP]"/>
    <property type="match status" value="1"/>
</dbReference>
<evidence type="ECO:0000256" key="4">
    <source>
        <dbReference type="ARBA" id="ARBA00013013"/>
    </source>
</evidence>
<proteinExistence type="inferred from homology"/>
<evidence type="ECO:0000256" key="16">
    <source>
        <dbReference type="PIRSR" id="PIRSR604439-4"/>
    </source>
</evidence>
<dbReference type="GO" id="GO:0004450">
    <property type="term" value="F:isocitrate dehydrogenase (NADP+) activity"/>
    <property type="evidence" value="ECO:0007669"/>
    <property type="project" value="UniProtKB-EC"/>
</dbReference>
<dbReference type="PROSITE" id="PS00470">
    <property type="entry name" value="IDH_IMDH"/>
    <property type="match status" value="1"/>
</dbReference>
<feature type="binding site" evidence="13">
    <location>
        <position position="117"/>
    </location>
    <ligand>
        <name>D-threo-isocitrate</name>
        <dbReference type="ChEBI" id="CHEBI:15562"/>
    </ligand>
</feature>
<evidence type="ECO:0000256" key="17">
    <source>
        <dbReference type="PIRSR" id="PIRSR604439-5"/>
    </source>
</evidence>
<protein>
    <recommendedName>
        <fullName evidence="4">isocitrate dehydrogenase (NADP(+))</fullName>
        <ecNumber evidence="4">1.1.1.42</ecNumber>
    </recommendedName>
</protein>
<dbReference type="InterPro" id="IPR004439">
    <property type="entry name" value="Isocitrate_DH_NADP_dimer_prok"/>
</dbReference>